<gene>
    <name evidence="6" type="ORF">H1B31_06015</name>
</gene>
<evidence type="ECO:0000256" key="2">
    <source>
        <dbReference type="ARBA" id="ARBA00022741"/>
    </source>
</evidence>
<evidence type="ECO:0000256" key="3">
    <source>
        <dbReference type="ARBA" id="ARBA00022840"/>
    </source>
</evidence>
<reference evidence="6 7" key="1">
    <citation type="submission" date="2020-07" db="EMBL/GenBank/DDBJ databases">
        <title>Complete genome and description of Selenomonas timonensis sp. nov., a new bacterium isolated from a gingivitis subject.</title>
        <authorList>
            <person name="Antezack A."/>
        </authorList>
    </citation>
    <scope>NUCLEOTIDE SEQUENCE [LARGE SCALE GENOMIC DNA]</scope>
    <source>
        <strain evidence="6 7">Marseille-Q3039</strain>
    </source>
</reference>
<keyword evidence="1" id="KW-0436">Ligase</keyword>
<protein>
    <submittedName>
        <fullName evidence="6">ATP-grasp domain-containing protein</fullName>
    </submittedName>
</protein>
<dbReference type="Gene3D" id="3.30.1490.20">
    <property type="entry name" value="ATP-grasp fold, A domain"/>
    <property type="match status" value="1"/>
</dbReference>
<sequence>MNFIFVSPQFPRVYWNFCDRLKKKGVNVLGIGDTPYDQLQHEVRESLTEYYFVPSLADYDQMLRAVAFFTFKYGRIDWIESNNEYWLESDARLRTDFNIRTGWQSGDMDHIKNKSAMKPFYKKAGIPTARLAKVTTLAAAEEFLTEVGYPVIVKPDTGVGATDTYRIDSHDELCHFYASKPTVPYVMEEFVTGDICSYDAIVDADSNPVFESMTVWPPSVMDIVLYQLDLSYYTTDRVPDALQKAGRATLKAFRVRSRFVHLEFFRLTKDKPGLGNVGDFVGLEVNMRPAGGYTTDMMNFAHSTDVYEIWADMITANRRLLPDRNEHCYCAYASRRDFHRYVHTHEEILRRYAGKIVMCERMPEMMWPQMGNQMYTAKLSGQEETDDFIRFIQEQQN</sequence>
<dbReference type="GO" id="GO:0016874">
    <property type="term" value="F:ligase activity"/>
    <property type="evidence" value="ECO:0007669"/>
    <property type="project" value="UniProtKB-KW"/>
</dbReference>
<dbReference type="Gene3D" id="3.30.470.20">
    <property type="entry name" value="ATP-grasp fold, B domain"/>
    <property type="match status" value="1"/>
</dbReference>
<keyword evidence="2 4" id="KW-0547">Nucleotide-binding</keyword>
<evidence type="ECO:0000313" key="7">
    <source>
        <dbReference type="Proteomes" id="UP000515480"/>
    </source>
</evidence>
<feature type="domain" description="ATP-grasp" evidence="5">
    <location>
        <begin position="118"/>
        <end position="315"/>
    </location>
</feature>
<dbReference type="KEGG" id="stim:H1B31_06015"/>
<evidence type="ECO:0000313" key="6">
    <source>
        <dbReference type="EMBL" id="QNH53471.1"/>
    </source>
</evidence>
<evidence type="ECO:0000256" key="4">
    <source>
        <dbReference type="PROSITE-ProRule" id="PRU00409"/>
    </source>
</evidence>
<dbReference type="PANTHER" id="PTHR43585">
    <property type="entry name" value="FUMIPYRROLE BIOSYNTHESIS PROTEIN C"/>
    <property type="match status" value="1"/>
</dbReference>
<dbReference type="RefSeq" id="WP_185979681.1">
    <property type="nucleotide sequence ID" value="NZ_CP060204.1"/>
</dbReference>
<dbReference type="InterPro" id="IPR052032">
    <property type="entry name" value="ATP-dep_AA_Ligase"/>
</dbReference>
<dbReference type="InterPro" id="IPR013815">
    <property type="entry name" value="ATP_grasp_subdomain_1"/>
</dbReference>
<dbReference type="EMBL" id="CP060204">
    <property type="protein sequence ID" value="QNH53471.1"/>
    <property type="molecule type" value="Genomic_DNA"/>
</dbReference>
<proteinExistence type="predicted"/>
<dbReference type="GO" id="GO:0005524">
    <property type="term" value="F:ATP binding"/>
    <property type="evidence" value="ECO:0007669"/>
    <property type="project" value="UniProtKB-UniRule"/>
</dbReference>
<dbReference type="PANTHER" id="PTHR43585:SF2">
    <property type="entry name" value="ATP-GRASP ENZYME FSQD"/>
    <property type="match status" value="1"/>
</dbReference>
<name>A0A7G7VH78_9FIRM</name>
<keyword evidence="3 4" id="KW-0067">ATP-binding</keyword>
<dbReference type="Proteomes" id="UP000515480">
    <property type="component" value="Chromosome"/>
</dbReference>
<dbReference type="AlphaFoldDB" id="A0A7G7VH78"/>
<organism evidence="6 7">
    <name type="scientific">Selenomonas timonae</name>
    <dbReference type="NCBI Taxonomy" id="2754044"/>
    <lineage>
        <taxon>Bacteria</taxon>
        <taxon>Bacillati</taxon>
        <taxon>Bacillota</taxon>
        <taxon>Negativicutes</taxon>
        <taxon>Selenomonadales</taxon>
        <taxon>Selenomonadaceae</taxon>
        <taxon>Selenomonas</taxon>
    </lineage>
</organism>
<dbReference type="PROSITE" id="PS50975">
    <property type="entry name" value="ATP_GRASP"/>
    <property type="match status" value="1"/>
</dbReference>
<accession>A0A7G7VH78</accession>
<evidence type="ECO:0000256" key="1">
    <source>
        <dbReference type="ARBA" id="ARBA00022598"/>
    </source>
</evidence>
<dbReference type="InterPro" id="IPR011761">
    <property type="entry name" value="ATP-grasp"/>
</dbReference>
<evidence type="ECO:0000259" key="5">
    <source>
        <dbReference type="PROSITE" id="PS50975"/>
    </source>
</evidence>
<keyword evidence="7" id="KW-1185">Reference proteome</keyword>
<dbReference type="SUPFAM" id="SSF56059">
    <property type="entry name" value="Glutathione synthetase ATP-binding domain-like"/>
    <property type="match status" value="1"/>
</dbReference>
<dbReference type="GO" id="GO:0046872">
    <property type="term" value="F:metal ion binding"/>
    <property type="evidence" value="ECO:0007669"/>
    <property type="project" value="InterPro"/>
</dbReference>